<dbReference type="Proteomes" id="UP000003789">
    <property type="component" value="Unassembled WGS sequence"/>
</dbReference>
<accession>Q1Z4X8</accession>
<evidence type="ECO:0000313" key="1">
    <source>
        <dbReference type="EMBL" id="EAS43493.1"/>
    </source>
</evidence>
<protein>
    <submittedName>
        <fullName evidence="1">Uncharacterized protein</fullName>
    </submittedName>
</protein>
<reference evidence="1 2" key="1">
    <citation type="submission" date="2006-03" db="EMBL/GenBank/DDBJ databases">
        <authorList>
            <person name="Bartlett D.H."/>
            <person name="Valle G."/>
            <person name="Lauro F.M."/>
            <person name="Vezzi A."/>
            <person name="Simonato F."/>
            <person name="Eloe E."/>
            <person name="Vitulo N."/>
            <person name="Stratton T.K."/>
            <person name="D'angelo M."/>
            <person name="Ferriera S."/>
            <person name="Johnson J."/>
            <person name="Kravitz S."/>
            <person name="Beeson K."/>
            <person name="Sutton G."/>
            <person name="Rogers Y."/>
            <person name="Friedman R."/>
            <person name="Frazier M."/>
            <person name="Venter J.C."/>
        </authorList>
    </citation>
    <scope>NUCLEOTIDE SEQUENCE [LARGE SCALE GENOMIC DNA]</scope>
    <source>
        <strain evidence="1 2">3TCK</strain>
    </source>
</reference>
<evidence type="ECO:0000313" key="2">
    <source>
        <dbReference type="Proteomes" id="UP000003789"/>
    </source>
</evidence>
<organism evidence="1 2">
    <name type="scientific">Photobacterium profundum 3TCK</name>
    <dbReference type="NCBI Taxonomy" id="314280"/>
    <lineage>
        <taxon>Bacteria</taxon>
        <taxon>Pseudomonadati</taxon>
        <taxon>Pseudomonadota</taxon>
        <taxon>Gammaproteobacteria</taxon>
        <taxon>Vibrionales</taxon>
        <taxon>Vibrionaceae</taxon>
        <taxon>Photobacterium</taxon>
    </lineage>
</organism>
<dbReference type="EMBL" id="AAPH01000010">
    <property type="protein sequence ID" value="EAS43493.1"/>
    <property type="molecule type" value="Genomic_DNA"/>
</dbReference>
<proteinExistence type="predicted"/>
<gene>
    <name evidence="1" type="ORF">P3TCK_01514</name>
</gene>
<sequence>MVVFMLIAFKVDSGTSLILESLYIALTGSGLVQT</sequence>
<comment type="caution">
    <text evidence="1">The sequence shown here is derived from an EMBL/GenBank/DDBJ whole genome shotgun (WGS) entry which is preliminary data.</text>
</comment>
<dbReference type="HOGENOM" id="CLU_3375168_0_0_6"/>
<dbReference type="AlphaFoldDB" id="Q1Z4X8"/>
<name>Q1Z4X8_9GAMM</name>